<organism evidence="1 2">
    <name type="scientific">Cryobacterium breve</name>
    <dbReference type="NCBI Taxonomy" id="1259258"/>
    <lineage>
        <taxon>Bacteria</taxon>
        <taxon>Bacillati</taxon>
        <taxon>Actinomycetota</taxon>
        <taxon>Actinomycetes</taxon>
        <taxon>Micrococcales</taxon>
        <taxon>Microbacteriaceae</taxon>
        <taxon>Cryobacterium</taxon>
    </lineage>
</organism>
<reference evidence="1 2" key="1">
    <citation type="submission" date="2019-03" db="EMBL/GenBank/DDBJ databases">
        <title>Genomics of glacier-inhabiting Cryobacterium strains.</title>
        <authorList>
            <person name="Liu Q."/>
            <person name="Xin Y.-H."/>
        </authorList>
    </citation>
    <scope>NUCLEOTIDE SEQUENCE [LARGE SCALE GENOMIC DNA]</scope>
    <source>
        <strain evidence="1 2">TMT4-23</strain>
    </source>
</reference>
<dbReference type="EMBL" id="SOGJ01000012">
    <property type="protein sequence ID" value="TFC99833.1"/>
    <property type="molecule type" value="Genomic_DNA"/>
</dbReference>
<name>A0ABY2J4H2_9MICO</name>
<sequence length="118" mass="13013">MKTIAVGQHRVTLPFRAEDGSQPLVVAMPYEHVSDVVLRVRSIGGHANVAVAFARNFSLVVMDSDDTEAVGPEMEVNEDLSMGMFLIAIGSHPSKKTRFRFRESVANVPVVQRELAYN</sequence>
<evidence type="ECO:0000313" key="1">
    <source>
        <dbReference type="EMBL" id="TFC99833.1"/>
    </source>
</evidence>
<keyword evidence="2" id="KW-1185">Reference proteome</keyword>
<comment type="caution">
    <text evidence="1">The sequence shown here is derived from an EMBL/GenBank/DDBJ whole genome shotgun (WGS) entry which is preliminary data.</text>
</comment>
<dbReference type="Proteomes" id="UP000298355">
    <property type="component" value="Unassembled WGS sequence"/>
</dbReference>
<accession>A0ABY2J4H2</accession>
<evidence type="ECO:0000313" key="2">
    <source>
        <dbReference type="Proteomes" id="UP000298355"/>
    </source>
</evidence>
<proteinExistence type="predicted"/>
<gene>
    <name evidence="1" type="ORF">E3O65_05520</name>
</gene>
<dbReference type="RefSeq" id="WP_134362738.1">
    <property type="nucleotide sequence ID" value="NZ_SOGJ01000012.1"/>
</dbReference>
<protein>
    <submittedName>
        <fullName evidence="1">Uncharacterized protein</fullName>
    </submittedName>
</protein>